<feature type="compositionally biased region" description="Basic and acidic residues" evidence="2">
    <location>
        <begin position="13"/>
        <end position="27"/>
    </location>
</feature>
<evidence type="ECO:0000256" key="1">
    <source>
        <dbReference type="ARBA" id="ARBA00043967"/>
    </source>
</evidence>
<gene>
    <name evidence="4" type="ORF">GGGHDLIA_00050</name>
</gene>
<dbReference type="AlphaFoldDB" id="A0A7G9YHS6"/>
<dbReference type="Pfam" id="PF01458">
    <property type="entry name" value="SUFBD_core"/>
    <property type="match status" value="1"/>
</dbReference>
<proteinExistence type="inferred from homology"/>
<evidence type="ECO:0000256" key="2">
    <source>
        <dbReference type="SAM" id="MobiDB-lite"/>
    </source>
</evidence>
<comment type="similarity">
    <text evidence="1">Belongs to the iron-sulfur cluster assembly SufBD family.</text>
</comment>
<feature type="region of interest" description="Disordered" evidence="2">
    <location>
        <begin position="1"/>
        <end position="30"/>
    </location>
</feature>
<dbReference type="InterPro" id="IPR000825">
    <property type="entry name" value="SUF_FeS_clus_asmbl_SufBD_core"/>
</dbReference>
<organism evidence="4">
    <name type="scientific">Candidatus Methanogaster sp. ANME-2c ERB4</name>
    <dbReference type="NCBI Taxonomy" id="2759911"/>
    <lineage>
        <taxon>Archaea</taxon>
        <taxon>Methanobacteriati</taxon>
        <taxon>Methanobacteriota</taxon>
        <taxon>Stenosarchaea group</taxon>
        <taxon>Methanomicrobia</taxon>
        <taxon>Methanosarcinales</taxon>
        <taxon>ANME-2 cluster</taxon>
        <taxon>Candidatus Methanogasteraceae</taxon>
        <taxon>Candidatus Methanogaster</taxon>
    </lineage>
</organism>
<accession>A0A7G9YHS6</accession>
<feature type="domain" description="SUF system FeS cluster assembly SufBD core" evidence="3">
    <location>
        <begin position="137"/>
        <end position="365"/>
    </location>
</feature>
<dbReference type="EMBL" id="MT631265">
    <property type="protein sequence ID" value="QNO47560.1"/>
    <property type="molecule type" value="Genomic_DNA"/>
</dbReference>
<dbReference type="SUPFAM" id="SSF101960">
    <property type="entry name" value="Stabilizer of iron transporter SufD"/>
    <property type="match status" value="1"/>
</dbReference>
<dbReference type="PANTHER" id="PTHR30508:SF1">
    <property type="entry name" value="UPF0051 PROTEIN ABCI8, CHLOROPLASTIC-RELATED"/>
    <property type="match status" value="1"/>
</dbReference>
<sequence>MHNKVSDVVNAVKPEDYTMEAEERGPEDLPEIEGEYKKSLLGVGYDPSGEERSGSFLQLDHSVLCSTTVQEGIEVLDSSEALEKYSWLSDYFWRAVHADKDLYTKEVAEKQTGGYFVRAAPGVKSIFPLQACLFIGKERLSQNVHNIVIVEEGAELHIITGCSTANDVRSAMHLGVSEFYVKKGATLTYTMIHNWAPEVVVRPRSGIIVEEGGTYINNYILMKPVKDVQMYPVTYCGKNARTMTQTIISASKDSKIDIGSKVVLEGENSRAELISRSIATDQADVTARGAIVGSAAGVKGHLECIGLMLSNTARIYSVPELEATVEDAELSHEAAVGRISEEEIAYLTARGLSEDEAAGAIVRGFLNVDIKGLPPALGAEVRKMIRMSADAI</sequence>
<reference evidence="4" key="1">
    <citation type="submission" date="2020-06" db="EMBL/GenBank/DDBJ databases">
        <title>Unique genomic features of the anaerobic methanotrophic archaea.</title>
        <authorList>
            <person name="Chadwick G.L."/>
            <person name="Skennerton C.T."/>
            <person name="Laso-Perez R."/>
            <person name="Leu A.O."/>
            <person name="Speth D.R."/>
            <person name="Yu H."/>
            <person name="Morgan-Lang C."/>
            <person name="Hatzenpichler R."/>
            <person name="Goudeau D."/>
            <person name="Malmstrom R."/>
            <person name="Brazelton W.J."/>
            <person name="Woyke T."/>
            <person name="Hallam S.J."/>
            <person name="Tyson G.W."/>
            <person name="Wegener G."/>
            <person name="Boetius A."/>
            <person name="Orphan V."/>
        </authorList>
    </citation>
    <scope>NUCLEOTIDE SEQUENCE</scope>
</reference>
<dbReference type="PANTHER" id="PTHR30508">
    <property type="entry name" value="FES CLUSTER ASSEMBLY PROTEIN SUF"/>
    <property type="match status" value="1"/>
</dbReference>
<evidence type="ECO:0000259" key="3">
    <source>
        <dbReference type="Pfam" id="PF01458"/>
    </source>
</evidence>
<evidence type="ECO:0000313" key="4">
    <source>
        <dbReference type="EMBL" id="QNO47560.1"/>
    </source>
</evidence>
<protein>
    <recommendedName>
        <fullName evidence="3">SUF system FeS cluster assembly SufBD core domain-containing protein</fullName>
    </recommendedName>
</protein>
<dbReference type="GO" id="GO:0016226">
    <property type="term" value="P:iron-sulfur cluster assembly"/>
    <property type="evidence" value="ECO:0007669"/>
    <property type="project" value="InterPro"/>
</dbReference>
<dbReference type="InterPro" id="IPR055346">
    <property type="entry name" value="Fe-S_cluster_assembly_SufBD"/>
</dbReference>
<name>A0A7G9YHS6_9EURY</name>
<dbReference type="InterPro" id="IPR037284">
    <property type="entry name" value="SUF_FeS_clus_asmbl_SufBD_sf"/>
</dbReference>